<organism evidence="2 3">
    <name type="scientific">Streptomyces purpureus</name>
    <dbReference type="NCBI Taxonomy" id="1951"/>
    <lineage>
        <taxon>Bacteria</taxon>
        <taxon>Bacillati</taxon>
        <taxon>Actinomycetota</taxon>
        <taxon>Actinomycetes</taxon>
        <taxon>Kitasatosporales</taxon>
        <taxon>Streptomycetaceae</taxon>
        <taxon>Streptomyces</taxon>
    </lineage>
</organism>
<feature type="compositionally biased region" description="Basic and acidic residues" evidence="1">
    <location>
        <begin position="171"/>
        <end position="183"/>
    </location>
</feature>
<dbReference type="InterPro" id="IPR013382">
    <property type="entry name" value="CRISPR-assoc_prot_Cse2"/>
</dbReference>
<dbReference type="InterPro" id="IPR038287">
    <property type="entry name" value="Cse2_sf"/>
</dbReference>
<feature type="region of interest" description="Disordered" evidence="1">
    <location>
        <begin position="161"/>
        <end position="183"/>
    </location>
</feature>
<feature type="region of interest" description="Disordered" evidence="1">
    <location>
        <begin position="1"/>
        <end position="23"/>
    </location>
</feature>
<evidence type="ECO:0000313" key="2">
    <source>
        <dbReference type="EMBL" id="GGT57904.1"/>
    </source>
</evidence>
<feature type="compositionally biased region" description="Low complexity" evidence="1">
    <location>
        <begin position="9"/>
        <end position="18"/>
    </location>
</feature>
<evidence type="ECO:0008006" key="4">
    <source>
        <dbReference type="Google" id="ProtNLM"/>
    </source>
</evidence>
<dbReference type="RefSeq" id="WP_189204685.1">
    <property type="nucleotide sequence ID" value="NZ_BMQQ01000032.1"/>
</dbReference>
<reference evidence="2" key="2">
    <citation type="submission" date="2020-09" db="EMBL/GenBank/DDBJ databases">
        <authorList>
            <person name="Sun Q."/>
            <person name="Ohkuma M."/>
        </authorList>
    </citation>
    <scope>NUCLEOTIDE SEQUENCE</scope>
    <source>
        <strain evidence="2">JCM 3172</strain>
    </source>
</reference>
<dbReference type="AlphaFoldDB" id="A0A918HEW6"/>
<dbReference type="Proteomes" id="UP000619486">
    <property type="component" value="Unassembled WGS sequence"/>
</dbReference>
<keyword evidence="3" id="KW-1185">Reference proteome</keyword>
<protein>
    <recommendedName>
        <fullName evidence="4">Type I-E CRISPR-associated protein Cse2/CasB</fullName>
    </recommendedName>
</protein>
<sequence length="257" mass="28302">MSHSTHELSSSPHHPASPGARRHDNLTAYDTFATRVRQACTHPGTQQALRAALARPLDEVPARTHAALLRQGLVPDRAGNADKRAYYAIAALIAARPRAERRADADDLHAADGHDEGDSDTTQPADDPGALARQSQPAGAAGLQLSWGTSLGEAMAELTARRPRAAVPQEGDAKRPPANKDKINGVEQRLHLLVRQDIEELHRMLPAVARQLGSAGVPLDYGRLLHDLLRWPRRRDDTARRWLEDFYRTLRRSDRPA</sequence>
<reference evidence="2" key="1">
    <citation type="journal article" date="2014" name="Int. J. Syst. Evol. Microbiol.">
        <title>Complete genome sequence of Corynebacterium casei LMG S-19264T (=DSM 44701T), isolated from a smear-ripened cheese.</title>
        <authorList>
            <consortium name="US DOE Joint Genome Institute (JGI-PGF)"/>
            <person name="Walter F."/>
            <person name="Albersmeier A."/>
            <person name="Kalinowski J."/>
            <person name="Ruckert C."/>
        </authorList>
    </citation>
    <scope>NUCLEOTIDE SEQUENCE</scope>
    <source>
        <strain evidence="2">JCM 3172</strain>
    </source>
</reference>
<proteinExistence type="predicted"/>
<evidence type="ECO:0000256" key="1">
    <source>
        <dbReference type="SAM" id="MobiDB-lite"/>
    </source>
</evidence>
<dbReference type="Pfam" id="PF09485">
    <property type="entry name" value="CRISPR_Cse2"/>
    <property type="match status" value="1"/>
</dbReference>
<dbReference type="Gene3D" id="1.10.520.40">
    <property type="entry name" value="CRISPR-associated protein Cse2"/>
    <property type="match status" value="1"/>
</dbReference>
<dbReference type="NCBIfam" id="TIGR02548">
    <property type="entry name" value="casB_cse2"/>
    <property type="match status" value="1"/>
</dbReference>
<name>A0A918HEW6_9ACTN</name>
<gene>
    <name evidence="2" type="ORF">GCM10014713_59330</name>
</gene>
<evidence type="ECO:0000313" key="3">
    <source>
        <dbReference type="Proteomes" id="UP000619486"/>
    </source>
</evidence>
<feature type="compositionally biased region" description="Basic and acidic residues" evidence="1">
    <location>
        <begin position="98"/>
        <end position="116"/>
    </location>
</feature>
<dbReference type="EMBL" id="BMQQ01000032">
    <property type="protein sequence ID" value="GGT57904.1"/>
    <property type="molecule type" value="Genomic_DNA"/>
</dbReference>
<feature type="region of interest" description="Disordered" evidence="1">
    <location>
        <begin position="98"/>
        <end position="139"/>
    </location>
</feature>
<accession>A0A918HEW6</accession>
<comment type="caution">
    <text evidence="2">The sequence shown here is derived from an EMBL/GenBank/DDBJ whole genome shotgun (WGS) entry which is preliminary data.</text>
</comment>